<accession>A0A1B2E2W8</accession>
<dbReference type="Gene3D" id="3.40.50.880">
    <property type="match status" value="1"/>
</dbReference>
<gene>
    <name evidence="3" type="ORF">BBD40_17700</name>
    <name evidence="2" type="ORF">BBD41_17865</name>
</gene>
<dbReference type="OrthoDB" id="252909at2"/>
<protein>
    <submittedName>
        <fullName evidence="2">Trehalose utilization protein ThuA</fullName>
    </submittedName>
</protein>
<keyword evidence="4" id="KW-1185">Reference proteome</keyword>
<reference evidence="3 4" key="2">
    <citation type="submission" date="2016-12" db="EMBL/GenBank/DDBJ databases">
        <title>Genome sequencing and description of Paenibacillus sp. nov. from high altitude lake in the Indian Trans- Himalayas.</title>
        <authorList>
            <person name="Kiran S."/>
            <person name="Swarnkar M.K."/>
            <person name="Rana A."/>
            <person name="Tewari R."/>
            <person name="Gulati A."/>
        </authorList>
    </citation>
    <scope>NUCLEOTIDE SEQUENCE [LARGE SCALE GENOMIC DNA]</scope>
    <source>
        <strain evidence="3 4">IHBB 9951</strain>
    </source>
</reference>
<dbReference type="SUPFAM" id="SSF52317">
    <property type="entry name" value="Class I glutamine amidotransferase-like"/>
    <property type="match status" value="1"/>
</dbReference>
<reference evidence="2" key="1">
    <citation type="submission" date="2016-08" db="EMBL/GenBank/DDBJ databases">
        <title>Complete Genome Seqeunce of Paenibacillus sp. nov. IHBB 9852 from high altitute lake of Indian trans-Himalayas.</title>
        <authorList>
            <person name="Kiran S."/>
            <person name="Swarnkar M.K."/>
            <person name="Rana A."/>
            <person name="Tewari R."/>
            <person name="Gulati A."/>
        </authorList>
    </citation>
    <scope>NUCLEOTIDE SEQUENCE [LARGE SCALE GENOMIC DNA]</scope>
    <source>
        <strain evidence="2">IHBB 9852</strain>
    </source>
</reference>
<dbReference type="KEGG" id="pib:BBD41_17865"/>
<evidence type="ECO:0000259" key="1">
    <source>
        <dbReference type="Pfam" id="PF06283"/>
    </source>
</evidence>
<dbReference type="EMBL" id="MRVI01000001">
    <property type="protein sequence ID" value="OOC63530.1"/>
    <property type="molecule type" value="Genomic_DNA"/>
</dbReference>
<name>A0A1B2E2W8_9BACL</name>
<dbReference type="RefSeq" id="WP_077568237.1">
    <property type="nucleotide sequence ID" value="NZ_CP016809.1"/>
</dbReference>
<evidence type="ECO:0000313" key="2">
    <source>
        <dbReference type="EMBL" id="ANY74289.1"/>
    </source>
</evidence>
<dbReference type="InterPro" id="IPR009381">
    <property type="entry name" value="Trehalose_catabolism_ThuA_prok"/>
</dbReference>
<proteinExistence type="predicted"/>
<feature type="domain" description="ThuA-like" evidence="1">
    <location>
        <begin position="5"/>
        <end position="222"/>
    </location>
</feature>
<dbReference type="InterPro" id="IPR029062">
    <property type="entry name" value="Class_I_gatase-like"/>
</dbReference>
<dbReference type="AlphaFoldDB" id="A0A1B2E2W8"/>
<dbReference type="PIRSF" id="PIRSF030013">
    <property type="entry name" value="ThuA"/>
    <property type="match status" value="1"/>
</dbReference>
<organism evidence="2">
    <name type="scientific">Paenibacillus ihbetae</name>
    <dbReference type="NCBI Taxonomy" id="1870820"/>
    <lineage>
        <taxon>Bacteria</taxon>
        <taxon>Bacillati</taxon>
        <taxon>Bacillota</taxon>
        <taxon>Bacilli</taxon>
        <taxon>Bacillales</taxon>
        <taxon>Paenibacillaceae</taxon>
        <taxon>Paenibacillus</taxon>
    </lineage>
</organism>
<evidence type="ECO:0000313" key="3">
    <source>
        <dbReference type="EMBL" id="OOC63530.1"/>
    </source>
</evidence>
<dbReference type="InterPro" id="IPR029010">
    <property type="entry name" value="ThuA-like"/>
</dbReference>
<dbReference type="EMBL" id="CP016809">
    <property type="protein sequence ID" value="ANY74289.1"/>
    <property type="molecule type" value="Genomic_DNA"/>
</dbReference>
<sequence>MANINVTVWNEFRHERHNEAIASIYPKGIHQAIADFLEKDGELKVRTAVLDDPEHGLTDDVLASTDVLLWWGHVAHGEVSDDIVEKVRQRVLDGMGLIVLHSGHASKIFQRLLGTNTGALKWRDDGEKERLWVIDPSHPIVSGLGEYIEIPKEEMYGERFEIPAPDELVFVSWFEGGEVFRSGCCYKRGRGKLFYFRPGHEAFPTYHQPEIQQVITNAVHWAAPLQGSKTSYGRVSPLEYSHTT</sequence>
<dbReference type="Proteomes" id="UP000189059">
    <property type="component" value="Unassembled WGS sequence"/>
</dbReference>
<dbReference type="Pfam" id="PF06283">
    <property type="entry name" value="ThuA"/>
    <property type="match status" value="1"/>
</dbReference>
<evidence type="ECO:0000313" key="4">
    <source>
        <dbReference type="Proteomes" id="UP000189059"/>
    </source>
</evidence>